<dbReference type="OMA" id="KEDTVCK"/>
<dbReference type="PROSITE" id="PS51468">
    <property type="entry name" value="VIT"/>
    <property type="match status" value="1"/>
</dbReference>
<feature type="chain" id="PRO_5034675326" description="VIT domain-containing protein" evidence="1">
    <location>
        <begin position="29"/>
        <end position="194"/>
    </location>
</feature>
<dbReference type="AlphaFoldDB" id="A0A8C4M554"/>
<proteinExistence type="predicted"/>
<reference evidence="3" key="1">
    <citation type="submission" date="2023-03" db="UniProtKB">
        <authorList>
            <consortium name="Ensembl"/>
        </authorList>
    </citation>
    <scope>IDENTIFICATION</scope>
</reference>
<dbReference type="PANTHER" id="PTHR10338">
    <property type="entry name" value="INTER-ALPHA-TRYPSIN INHIBITOR HEAVY CHAIN FAMILY MEMBER"/>
    <property type="match status" value="1"/>
</dbReference>
<name>A0A8C4M554_EQUAS</name>
<evidence type="ECO:0000313" key="3">
    <source>
        <dbReference type="Ensembl" id="ENSEASP00005021434.1"/>
    </source>
</evidence>
<protein>
    <recommendedName>
        <fullName evidence="2">VIT domain-containing protein</fullName>
    </recommendedName>
</protein>
<dbReference type="InterPro" id="IPR013694">
    <property type="entry name" value="VIT"/>
</dbReference>
<evidence type="ECO:0000256" key="1">
    <source>
        <dbReference type="SAM" id="SignalP"/>
    </source>
</evidence>
<evidence type="ECO:0000259" key="2">
    <source>
        <dbReference type="PROSITE" id="PS51468"/>
    </source>
</evidence>
<keyword evidence="1" id="KW-0732">Signal</keyword>
<dbReference type="InterPro" id="IPR050934">
    <property type="entry name" value="ITIH"/>
</dbReference>
<accession>A0A8C4M554</accession>
<dbReference type="PANTHER" id="PTHR10338:SF106">
    <property type="entry name" value="INTER-ALPHA-TRYPSIN INHIBITOR HEAVY CHAIN H1"/>
    <property type="match status" value="1"/>
</dbReference>
<feature type="signal peptide" evidence="1">
    <location>
        <begin position="1"/>
        <end position="28"/>
    </location>
</feature>
<dbReference type="Pfam" id="PF08487">
    <property type="entry name" value="VIT"/>
    <property type="match status" value="1"/>
</dbReference>
<feature type="domain" description="VIT" evidence="2">
    <location>
        <begin position="36"/>
        <end position="165"/>
    </location>
</feature>
<sequence>MEGTMGLRGLLCMYVVPLLALQAMPAQGSPTGRPKGREKRQAVNTAVDGVIIRNLKVNCKVTSRFAHCVITSQVVNSADEAKEVAFDVEIPKTAFISDFAITADGQAFVGDIKDKVTAWKQYRKAAISGENAGLVRASGRTMEQFTINLIVGPRSKATFRLTYEEVLKRKLTQYDLVIKVKPKQLVDHFEVDYR</sequence>
<organism evidence="3">
    <name type="scientific">Equus asinus asinus</name>
    <dbReference type="NCBI Taxonomy" id="83772"/>
    <lineage>
        <taxon>Eukaryota</taxon>
        <taxon>Metazoa</taxon>
        <taxon>Chordata</taxon>
        <taxon>Craniata</taxon>
        <taxon>Vertebrata</taxon>
        <taxon>Euteleostomi</taxon>
        <taxon>Mammalia</taxon>
        <taxon>Eutheria</taxon>
        <taxon>Laurasiatheria</taxon>
        <taxon>Perissodactyla</taxon>
        <taxon>Equidae</taxon>
        <taxon>Equus</taxon>
    </lineage>
</organism>
<dbReference type="Ensembl" id="ENSEAST00005023268.1">
    <property type="protein sequence ID" value="ENSEASP00005021434.1"/>
    <property type="gene ID" value="ENSEASG00005014683.1"/>
</dbReference>
<dbReference type="SMART" id="SM00609">
    <property type="entry name" value="VIT"/>
    <property type="match status" value="1"/>
</dbReference>